<dbReference type="AlphaFoldDB" id="A0A3B1AFN1"/>
<name>A0A3B1AFN1_9ZZZZ</name>
<evidence type="ECO:0000313" key="1">
    <source>
        <dbReference type="EMBL" id="VAX04739.1"/>
    </source>
</evidence>
<reference evidence="1" key="1">
    <citation type="submission" date="2018-06" db="EMBL/GenBank/DDBJ databases">
        <authorList>
            <person name="Zhirakovskaya E."/>
        </authorList>
    </citation>
    <scope>NUCLEOTIDE SEQUENCE</scope>
</reference>
<accession>A0A3B1AFN1</accession>
<dbReference type="EMBL" id="UOFV01000494">
    <property type="protein sequence ID" value="VAX04739.1"/>
    <property type="molecule type" value="Genomic_DNA"/>
</dbReference>
<protein>
    <submittedName>
        <fullName evidence="1">Uncharacterized protein</fullName>
    </submittedName>
</protein>
<gene>
    <name evidence="1" type="ORF">MNBD_GAMMA19-898</name>
</gene>
<proteinExistence type="predicted"/>
<sequence length="53" mass="6283">MTIDNKARLRPRFLARMVAKERNHLFATVQRLFSQSFDMSRVIWVTSPFTGRV</sequence>
<organism evidence="1">
    <name type="scientific">hydrothermal vent metagenome</name>
    <dbReference type="NCBI Taxonomy" id="652676"/>
    <lineage>
        <taxon>unclassified sequences</taxon>
        <taxon>metagenomes</taxon>
        <taxon>ecological metagenomes</taxon>
    </lineage>
</organism>